<accession>A0A1T5AGL7</accession>
<sequence length="127" mass="13753">MKHLTVIACLAASIVTVAFAQPAPKPDTGHGMPMKMMMPDASDSASTKEYKAAMMHMMQSMPTTFTGDADVDFMTQMKAHHQGAIEMAKIVLANGTDPSVKKLAGEIVSSQQREVETIEQWLKAKGK</sequence>
<reference evidence="3 4" key="1">
    <citation type="submission" date="2017-02" db="EMBL/GenBank/DDBJ databases">
        <authorList>
            <person name="Peterson S.W."/>
        </authorList>
    </citation>
    <scope>NUCLEOTIDE SEQUENCE [LARGE SCALE GENOMIC DNA]</scope>
    <source>
        <strain evidence="3 4">DSM 9653</strain>
    </source>
</reference>
<dbReference type="PANTHER" id="PTHR36933:SF1">
    <property type="entry name" value="SLL0788 PROTEIN"/>
    <property type="match status" value="1"/>
</dbReference>
<proteinExistence type="predicted"/>
<organism evidence="3 4">
    <name type="scientific">Bosea thiooxidans</name>
    <dbReference type="NCBI Taxonomy" id="53254"/>
    <lineage>
        <taxon>Bacteria</taxon>
        <taxon>Pseudomonadati</taxon>
        <taxon>Pseudomonadota</taxon>
        <taxon>Alphaproteobacteria</taxon>
        <taxon>Hyphomicrobiales</taxon>
        <taxon>Boseaceae</taxon>
        <taxon>Bosea</taxon>
    </lineage>
</organism>
<dbReference type="InterPro" id="IPR005183">
    <property type="entry name" value="DUF305_CopM-like"/>
</dbReference>
<gene>
    <name evidence="3" type="ORF">SAMN05660750_00196</name>
</gene>
<dbReference type="OrthoDB" id="517560at2"/>
<dbReference type="AlphaFoldDB" id="A0A1T5AGL7"/>
<dbReference type="InterPro" id="IPR012347">
    <property type="entry name" value="Ferritin-like"/>
</dbReference>
<dbReference type="Proteomes" id="UP000190130">
    <property type="component" value="Unassembled WGS sequence"/>
</dbReference>
<dbReference type="RefSeq" id="WP_079590983.1">
    <property type="nucleotide sequence ID" value="NZ_FUYX01000001.1"/>
</dbReference>
<evidence type="ECO:0000313" key="4">
    <source>
        <dbReference type="Proteomes" id="UP000190130"/>
    </source>
</evidence>
<keyword evidence="1" id="KW-0732">Signal</keyword>
<dbReference type="Pfam" id="PF03713">
    <property type="entry name" value="DUF305"/>
    <property type="match status" value="1"/>
</dbReference>
<feature type="signal peptide" evidence="1">
    <location>
        <begin position="1"/>
        <end position="20"/>
    </location>
</feature>
<evidence type="ECO:0000256" key="1">
    <source>
        <dbReference type="SAM" id="SignalP"/>
    </source>
</evidence>
<feature type="chain" id="PRO_5012730276" description="DUF305 domain-containing protein" evidence="1">
    <location>
        <begin position="21"/>
        <end position="127"/>
    </location>
</feature>
<evidence type="ECO:0000313" key="3">
    <source>
        <dbReference type="EMBL" id="SKB34152.1"/>
    </source>
</evidence>
<dbReference type="EMBL" id="FUYX01000001">
    <property type="protein sequence ID" value="SKB34152.1"/>
    <property type="molecule type" value="Genomic_DNA"/>
</dbReference>
<name>A0A1T5AGL7_9HYPH</name>
<evidence type="ECO:0000259" key="2">
    <source>
        <dbReference type="Pfam" id="PF03713"/>
    </source>
</evidence>
<dbReference type="PANTHER" id="PTHR36933">
    <property type="entry name" value="SLL0788 PROTEIN"/>
    <property type="match status" value="1"/>
</dbReference>
<dbReference type="Gene3D" id="1.20.1260.10">
    <property type="match status" value="1"/>
</dbReference>
<protein>
    <recommendedName>
        <fullName evidence="2">DUF305 domain-containing protein</fullName>
    </recommendedName>
</protein>
<feature type="domain" description="DUF305" evidence="2">
    <location>
        <begin position="43"/>
        <end position="122"/>
    </location>
</feature>